<name>A0A2P5DLX7_PARAD</name>
<gene>
    <name evidence="1" type="ORF">PanWU01x14_051180</name>
</gene>
<sequence length="100" mass="11171">MALAMLRLENKRSRRIGIVTGGSGYIASWLVKISLQRGYTLKASVRDKFSCKRWKSASCKASYGKPSMVLELEIFQEEIVGKPSVKVTLSVLRSCAKFIL</sequence>
<protein>
    <submittedName>
        <fullName evidence="1">NAD(P)-binding domain containing protein</fullName>
    </submittedName>
</protein>
<dbReference type="AlphaFoldDB" id="A0A2P5DLX7"/>
<dbReference type="OrthoDB" id="1721689at2759"/>
<dbReference type="SUPFAM" id="SSF51735">
    <property type="entry name" value="NAD(P)-binding Rossmann-fold domains"/>
    <property type="match status" value="1"/>
</dbReference>
<comment type="caution">
    <text evidence="1">The sequence shown here is derived from an EMBL/GenBank/DDBJ whole genome shotgun (WGS) entry which is preliminary data.</text>
</comment>
<organism evidence="1 2">
    <name type="scientific">Parasponia andersonii</name>
    <name type="common">Sponia andersonii</name>
    <dbReference type="NCBI Taxonomy" id="3476"/>
    <lineage>
        <taxon>Eukaryota</taxon>
        <taxon>Viridiplantae</taxon>
        <taxon>Streptophyta</taxon>
        <taxon>Embryophyta</taxon>
        <taxon>Tracheophyta</taxon>
        <taxon>Spermatophyta</taxon>
        <taxon>Magnoliopsida</taxon>
        <taxon>eudicotyledons</taxon>
        <taxon>Gunneridae</taxon>
        <taxon>Pentapetalae</taxon>
        <taxon>rosids</taxon>
        <taxon>fabids</taxon>
        <taxon>Rosales</taxon>
        <taxon>Cannabaceae</taxon>
        <taxon>Parasponia</taxon>
    </lineage>
</organism>
<dbReference type="Proteomes" id="UP000237105">
    <property type="component" value="Unassembled WGS sequence"/>
</dbReference>
<evidence type="ECO:0000313" key="2">
    <source>
        <dbReference type="Proteomes" id="UP000237105"/>
    </source>
</evidence>
<evidence type="ECO:0000313" key="1">
    <source>
        <dbReference type="EMBL" id="PON74286.1"/>
    </source>
</evidence>
<keyword evidence="2" id="KW-1185">Reference proteome</keyword>
<dbReference type="InterPro" id="IPR036291">
    <property type="entry name" value="NAD(P)-bd_dom_sf"/>
</dbReference>
<reference evidence="2" key="1">
    <citation type="submission" date="2016-06" db="EMBL/GenBank/DDBJ databases">
        <title>Parallel loss of symbiosis genes in relatives of nitrogen-fixing non-legume Parasponia.</title>
        <authorList>
            <person name="Van Velzen R."/>
            <person name="Holmer R."/>
            <person name="Bu F."/>
            <person name="Rutten L."/>
            <person name="Van Zeijl A."/>
            <person name="Liu W."/>
            <person name="Santuari L."/>
            <person name="Cao Q."/>
            <person name="Sharma T."/>
            <person name="Shen D."/>
            <person name="Roswanjaya Y."/>
            <person name="Wardhani T."/>
            <person name="Kalhor M.S."/>
            <person name="Jansen J."/>
            <person name="Van den Hoogen J."/>
            <person name="Gungor B."/>
            <person name="Hartog M."/>
            <person name="Hontelez J."/>
            <person name="Verver J."/>
            <person name="Yang W.-C."/>
            <person name="Schijlen E."/>
            <person name="Repin R."/>
            <person name="Schilthuizen M."/>
            <person name="Schranz E."/>
            <person name="Heidstra R."/>
            <person name="Miyata K."/>
            <person name="Fedorova E."/>
            <person name="Kohlen W."/>
            <person name="Bisseling T."/>
            <person name="Smit S."/>
            <person name="Geurts R."/>
        </authorList>
    </citation>
    <scope>NUCLEOTIDE SEQUENCE [LARGE SCALE GENOMIC DNA]</scope>
    <source>
        <strain evidence="2">cv. WU1-14</strain>
    </source>
</reference>
<dbReference type="Gene3D" id="3.40.50.720">
    <property type="entry name" value="NAD(P)-binding Rossmann-like Domain"/>
    <property type="match status" value="1"/>
</dbReference>
<dbReference type="STRING" id="3476.A0A2P5DLX7"/>
<proteinExistence type="predicted"/>
<dbReference type="EMBL" id="JXTB01000029">
    <property type="protein sequence ID" value="PON74286.1"/>
    <property type="molecule type" value="Genomic_DNA"/>
</dbReference>
<accession>A0A2P5DLX7</accession>